<gene>
    <name evidence="1" type="ORF">CWE11_01275</name>
</gene>
<evidence type="ECO:0000313" key="1">
    <source>
        <dbReference type="EMBL" id="RUO36474.1"/>
    </source>
</evidence>
<dbReference type="AlphaFoldDB" id="A0A432WRS3"/>
<dbReference type="EMBL" id="PIPM01000001">
    <property type="protein sequence ID" value="RUO36474.1"/>
    <property type="molecule type" value="Genomic_DNA"/>
</dbReference>
<protein>
    <submittedName>
        <fullName evidence="1">DUF1315 domain-containing protein</fullName>
    </submittedName>
</protein>
<proteinExistence type="predicted"/>
<dbReference type="Proteomes" id="UP000288405">
    <property type="component" value="Unassembled WGS sequence"/>
</dbReference>
<dbReference type="InterPro" id="IPR009749">
    <property type="entry name" value="DUF1315"/>
</dbReference>
<comment type="caution">
    <text evidence="1">The sequence shown here is derived from an EMBL/GenBank/DDBJ whole genome shotgun (WGS) entry which is preliminary data.</text>
</comment>
<organism evidence="1 2">
    <name type="scientific">Aliidiomarina sanyensis</name>
    <dbReference type="NCBI Taxonomy" id="1249555"/>
    <lineage>
        <taxon>Bacteria</taxon>
        <taxon>Pseudomonadati</taxon>
        <taxon>Pseudomonadota</taxon>
        <taxon>Gammaproteobacteria</taxon>
        <taxon>Alteromonadales</taxon>
        <taxon>Idiomarinaceae</taxon>
        <taxon>Aliidiomarina</taxon>
    </lineage>
</organism>
<name>A0A432WRS3_9GAMM</name>
<evidence type="ECO:0000313" key="2">
    <source>
        <dbReference type="Proteomes" id="UP000288405"/>
    </source>
</evidence>
<dbReference type="Pfam" id="PF07023">
    <property type="entry name" value="DUF1315"/>
    <property type="match status" value="1"/>
</dbReference>
<dbReference type="RefSeq" id="WP_126775788.1">
    <property type="nucleotide sequence ID" value="NZ_PIPM01000001.1"/>
</dbReference>
<dbReference type="OrthoDB" id="5616307at2"/>
<reference evidence="1 2" key="1">
    <citation type="journal article" date="2011" name="Front. Microbiol.">
        <title>Genomic signatures of strain selection and enhancement in Bacillus atrophaeus var. globigii, a historical biowarfare simulant.</title>
        <authorList>
            <person name="Gibbons H.S."/>
            <person name="Broomall S.M."/>
            <person name="McNew L.A."/>
            <person name="Daligault H."/>
            <person name="Chapman C."/>
            <person name="Bruce D."/>
            <person name="Karavis M."/>
            <person name="Krepps M."/>
            <person name="McGregor P.A."/>
            <person name="Hong C."/>
            <person name="Park K.H."/>
            <person name="Akmal A."/>
            <person name="Feldman A."/>
            <person name="Lin J.S."/>
            <person name="Chang W.E."/>
            <person name="Higgs B.W."/>
            <person name="Demirev P."/>
            <person name="Lindquist J."/>
            <person name="Liem A."/>
            <person name="Fochler E."/>
            <person name="Read T.D."/>
            <person name="Tapia R."/>
            <person name="Johnson S."/>
            <person name="Bishop-Lilly K.A."/>
            <person name="Detter C."/>
            <person name="Han C."/>
            <person name="Sozhamannan S."/>
            <person name="Rosenzweig C.N."/>
            <person name="Skowronski E.W."/>
        </authorList>
    </citation>
    <scope>NUCLEOTIDE SEQUENCE [LARGE SCALE GENOMIC DNA]</scope>
    <source>
        <strain evidence="1 2">GYP-17</strain>
    </source>
</reference>
<keyword evidence="2" id="KW-1185">Reference proteome</keyword>
<sequence>MQYDDVLRAVSPEIYERMKEAVETGRWPDGNRLTPAQLENAMEIVMVYQARRLNQTDHFSINAAGDLVLKTKGDLRRELKARAERAGSNDIARFKLNSNSDSDSETH</sequence>
<accession>A0A432WRS3</accession>